<proteinExistence type="predicted"/>
<keyword evidence="2" id="KW-1185">Reference proteome</keyword>
<name>A0A023B9R3_GRENI</name>
<reference evidence="1" key="1">
    <citation type="submission" date="2013-12" db="EMBL/GenBank/DDBJ databases">
        <authorList>
            <person name="Omoto C.K."/>
            <person name="Sibley D."/>
            <person name="Venepally P."/>
            <person name="Hadjithomas M."/>
            <person name="Karamycheva S."/>
            <person name="Brunk B."/>
            <person name="Roos D."/>
            <person name="Caler E."/>
            <person name="Lorenzi H."/>
        </authorList>
    </citation>
    <scope>NUCLEOTIDE SEQUENCE</scope>
</reference>
<sequence length="143" mass="16048">MEPKKAQPKGITRTAVRISDLSLKTHPSMSLKVNTFKVNTFKVNTFKVNTFKVNTFKVNTFKVNTLKVNTRAPGSRGSKRTGVSGWTRRKSKSWRSHLLYSTLATITGRNCSTVLRSWKTNNCVLLLTNDPPTQYAHAGCSEK</sequence>
<dbReference type="AlphaFoldDB" id="A0A023B9R3"/>
<evidence type="ECO:0000313" key="1">
    <source>
        <dbReference type="EMBL" id="EZG75547.1"/>
    </source>
</evidence>
<dbReference type="RefSeq" id="XP_011129606.1">
    <property type="nucleotide sequence ID" value="XM_011131304.1"/>
</dbReference>
<dbReference type="GeneID" id="22911728"/>
<dbReference type="OrthoDB" id="7489468at2759"/>
<dbReference type="Proteomes" id="UP000019763">
    <property type="component" value="Unassembled WGS sequence"/>
</dbReference>
<evidence type="ECO:0000313" key="2">
    <source>
        <dbReference type="Proteomes" id="UP000019763"/>
    </source>
</evidence>
<accession>A0A023B9R3</accession>
<dbReference type="VEuPathDB" id="CryptoDB:GNI_046270"/>
<comment type="caution">
    <text evidence="1">The sequence shown here is derived from an EMBL/GenBank/DDBJ whole genome shotgun (WGS) entry which is preliminary data.</text>
</comment>
<protein>
    <submittedName>
        <fullName evidence="1">Uncharacterized protein</fullName>
    </submittedName>
</protein>
<dbReference type="EMBL" id="AFNH02000355">
    <property type="protein sequence ID" value="EZG75547.1"/>
    <property type="molecule type" value="Genomic_DNA"/>
</dbReference>
<gene>
    <name evidence="1" type="ORF">GNI_046270</name>
</gene>
<organism evidence="1 2">
    <name type="scientific">Gregarina niphandrodes</name>
    <name type="common">Septate eugregarine</name>
    <dbReference type="NCBI Taxonomy" id="110365"/>
    <lineage>
        <taxon>Eukaryota</taxon>
        <taxon>Sar</taxon>
        <taxon>Alveolata</taxon>
        <taxon>Apicomplexa</taxon>
        <taxon>Conoidasida</taxon>
        <taxon>Gregarinasina</taxon>
        <taxon>Eugregarinorida</taxon>
        <taxon>Gregarinidae</taxon>
        <taxon>Gregarina</taxon>
    </lineage>
</organism>